<organism evidence="1 2">
    <name type="scientific">Parasediminibacterium paludis</name>
    <dbReference type="NCBI Taxonomy" id="908966"/>
    <lineage>
        <taxon>Bacteria</taxon>
        <taxon>Pseudomonadati</taxon>
        <taxon>Bacteroidota</taxon>
        <taxon>Chitinophagia</taxon>
        <taxon>Chitinophagales</taxon>
        <taxon>Chitinophagaceae</taxon>
        <taxon>Parasediminibacterium</taxon>
    </lineage>
</organism>
<dbReference type="RefSeq" id="WP_379013043.1">
    <property type="nucleotide sequence ID" value="NZ_JBHSDC010000009.1"/>
</dbReference>
<evidence type="ECO:0000313" key="1">
    <source>
        <dbReference type="EMBL" id="MFC4231534.1"/>
    </source>
</evidence>
<proteinExistence type="predicted"/>
<reference evidence="2" key="1">
    <citation type="journal article" date="2019" name="Int. J. Syst. Evol. Microbiol.">
        <title>The Global Catalogue of Microorganisms (GCM) 10K type strain sequencing project: providing services to taxonomists for standard genome sequencing and annotation.</title>
        <authorList>
            <consortium name="The Broad Institute Genomics Platform"/>
            <consortium name="The Broad Institute Genome Sequencing Center for Infectious Disease"/>
            <person name="Wu L."/>
            <person name="Ma J."/>
        </authorList>
    </citation>
    <scope>NUCLEOTIDE SEQUENCE [LARGE SCALE GENOMIC DNA]</scope>
    <source>
        <strain evidence="2">CECT 8010</strain>
    </source>
</reference>
<protein>
    <submittedName>
        <fullName evidence="1">Uncharacterized protein</fullName>
    </submittedName>
</protein>
<sequence length="96" mass="11068">MKVQCKNCLPKEGIEISYFSQKEKQIISTLTVQSAIQAVKYLVDNYSISHADAKYIVTHINKTYGHCNRCVFDKLDKEYITCPKCGALNFNWEVEK</sequence>
<accession>A0ABV8PTU1</accession>
<name>A0ABV8PTU1_9BACT</name>
<evidence type="ECO:0000313" key="2">
    <source>
        <dbReference type="Proteomes" id="UP001595906"/>
    </source>
</evidence>
<gene>
    <name evidence="1" type="ORF">ACFOW1_06520</name>
</gene>
<comment type="caution">
    <text evidence="1">The sequence shown here is derived from an EMBL/GenBank/DDBJ whole genome shotgun (WGS) entry which is preliminary data.</text>
</comment>
<dbReference type="EMBL" id="JBHSDC010000009">
    <property type="protein sequence ID" value="MFC4231534.1"/>
    <property type="molecule type" value="Genomic_DNA"/>
</dbReference>
<keyword evidence="2" id="KW-1185">Reference proteome</keyword>
<dbReference type="Proteomes" id="UP001595906">
    <property type="component" value="Unassembled WGS sequence"/>
</dbReference>